<name>A0A150FZA5_GONPE</name>
<dbReference type="Gene3D" id="2.40.70.10">
    <property type="entry name" value="Acid Proteases"/>
    <property type="match status" value="1"/>
</dbReference>
<dbReference type="SUPFAM" id="SSF50630">
    <property type="entry name" value="Acid proteases"/>
    <property type="match status" value="1"/>
</dbReference>
<dbReference type="CDD" id="cd00303">
    <property type="entry name" value="retropepsin_like"/>
    <property type="match status" value="1"/>
</dbReference>
<protein>
    <recommendedName>
        <fullName evidence="3">Peptidase A2 domain-containing protein</fullName>
    </recommendedName>
</protein>
<organism evidence="1 2">
    <name type="scientific">Gonium pectorale</name>
    <name type="common">Green alga</name>
    <dbReference type="NCBI Taxonomy" id="33097"/>
    <lineage>
        <taxon>Eukaryota</taxon>
        <taxon>Viridiplantae</taxon>
        <taxon>Chlorophyta</taxon>
        <taxon>core chlorophytes</taxon>
        <taxon>Chlorophyceae</taxon>
        <taxon>CS clade</taxon>
        <taxon>Chlamydomonadales</taxon>
        <taxon>Volvocaceae</taxon>
        <taxon>Gonium</taxon>
    </lineage>
</organism>
<dbReference type="Pfam" id="PF13975">
    <property type="entry name" value="gag-asp_proteas"/>
    <property type="match status" value="1"/>
</dbReference>
<dbReference type="InterPro" id="IPR021109">
    <property type="entry name" value="Peptidase_aspartic_dom_sf"/>
</dbReference>
<sequence length="148" mass="16015">MLHNAQGEPIPVHAVVNSGASHSVVTRDTLRRLDLLGAVEESNIPTFLNADGNRGRAAGRIRGLQVSTGDMTTLLDPYVSNALNYQILLGTDFLYPIRASISYGSNRLEYDNDSDQRGSIPIHFLRGGGLAAYYTPANDPESEGEPET</sequence>
<keyword evidence="2" id="KW-1185">Reference proteome</keyword>
<comment type="caution">
    <text evidence="1">The sequence shown here is derived from an EMBL/GenBank/DDBJ whole genome shotgun (WGS) entry which is preliminary data.</text>
</comment>
<gene>
    <name evidence="1" type="ORF">GPECTOR_153g63</name>
</gene>
<reference evidence="2" key="1">
    <citation type="journal article" date="2016" name="Nat. Commun.">
        <title>The Gonium pectorale genome demonstrates co-option of cell cycle regulation during the evolution of multicellularity.</title>
        <authorList>
            <person name="Hanschen E.R."/>
            <person name="Marriage T.N."/>
            <person name="Ferris P.J."/>
            <person name="Hamaji T."/>
            <person name="Toyoda A."/>
            <person name="Fujiyama A."/>
            <person name="Neme R."/>
            <person name="Noguchi H."/>
            <person name="Minakuchi Y."/>
            <person name="Suzuki M."/>
            <person name="Kawai-Toyooka H."/>
            <person name="Smith D.R."/>
            <person name="Sparks H."/>
            <person name="Anderson J."/>
            <person name="Bakaric R."/>
            <person name="Luria V."/>
            <person name="Karger A."/>
            <person name="Kirschner M.W."/>
            <person name="Durand P.M."/>
            <person name="Michod R.E."/>
            <person name="Nozaki H."/>
            <person name="Olson B.J."/>
        </authorList>
    </citation>
    <scope>NUCLEOTIDE SEQUENCE [LARGE SCALE GENOMIC DNA]</scope>
    <source>
        <strain evidence="2">NIES-2863</strain>
    </source>
</reference>
<accession>A0A150FZA5</accession>
<proteinExistence type="predicted"/>
<evidence type="ECO:0008006" key="3">
    <source>
        <dbReference type="Google" id="ProtNLM"/>
    </source>
</evidence>
<dbReference type="Proteomes" id="UP000075714">
    <property type="component" value="Unassembled WGS sequence"/>
</dbReference>
<dbReference type="EMBL" id="LSYV01000153">
    <property type="protein sequence ID" value="KXZ42390.1"/>
    <property type="molecule type" value="Genomic_DNA"/>
</dbReference>
<evidence type="ECO:0000313" key="2">
    <source>
        <dbReference type="Proteomes" id="UP000075714"/>
    </source>
</evidence>
<evidence type="ECO:0000313" key="1">
    <source>
        <dbReference type="EMBL" id="KXZ42390.1"/>
    </source>
</evidence>
<dbReference type="AlphaFoldDB" id="A0A150FZA5"/>